<dbReference type="InterPro" id="IPR015005">
    <property type="entry name" value="DUF1854"/>
</dbReference>
<reference evidence="2" key="1">
    <citation type="submission" date="2021-03" db="EMBL/GenBank/DDBJ databases">
        <title>Comamonas denitrificans.</title>
        <authorList>
            <person name="Finster K."/>
        </authorList>
    </citation>
    <scope>NUCLEOTIDE SEQUENCE</scope>
    <source>
        <strain evidence="2">MM2021_4</strain>
    </source>
</reference>
<protein>
    <submittedName>
        <fullName evidence="2">DUF1854 domain-containing protein</fullName>
    </submittedName>
</protein>
<evidence type="ECO:0000313" key="2">
    <source>
        <dbReference type="EMBL" id="MBO1250095.1"/>
    </source>
</evidence>
<organism evidence="2 3">
    <name type="scientific">Comamonas denitrificans</name>
    <dbReference type="NCBI Taxonomy" id="117506"/>
    <lineage>
        <taxon>Bacteria</taxon>
        <taxon>Pseudomonadati</taxon>
        <taxon>Pseudomonadota</taxon>
        <taxon>Betaproteobacteria</taxon>
        <taxon>Burkholderiales</taxon>
        <taxon>Comamonadaceae</taxon>
        <taxon>Comamonas</taxon>
    </lineage>
</organism>
<dbReference type="Pfam" id="PF08909">
    <property type="entry name" value="DUF1854"/>
    <property type="match status" value="1"/>
</dbReference>
<dbReference type="RefSeq" id="WP_207575537.1">
    <property type="nucleotide sequence ID" value="NZ_JAFNME010000020.1"/>
</dbReference>
<dbReference type="Proteomes" id="UP000664731">
    <property type="component" value="Unassembled WGS sequence"/>
</dbReference>
<comment type="caution">
    <text evidence="2">The sequence shown here is derived from an EMBL/GenBank/DDBJ whole genome shotgun (WGS) entry which is preliminary data.</text>
</comment>
<feature type="domain" description="DUF1854" evidence="1">
    <location>
        <begin position="23"/>
        <end position="152"/>
    </location>
</feature>
<evidence type="ECO:0000259" key="1">
    <source>
        <dbReference type="Pfam" id="PF08909"/>
    </source>
</evidence>
<gene>
    <name evidence="2" type="ORF">J1777_09710</name>
</gene>
<keyword evidence="3" id="KW-1185">Reference proteome</keyword>
<proteinExistence type="predicted"/>
<evidence type="ECO:0000313" key="3">
    <source>
        <dbReference type="Proteomes" id="UP000664731"/>
    </source>
</evidence>
<dbReference type="AlphaFoldDB" id="A0A939KAP3"/>
<sequence>MSITLYHNPHGQLCWRAPDGTEHRGLVPVRAFPIQAPQEGISLVGPDGKEVLWVAHLNELPPATRQVLEASLAEREFIPVIERIDAVDSISTPSHWQVRTDRGPATLVLKGEEDIRHLSAQHLLITSREGVQFRIPDLSQLDRPSFKRIERFL</sequence>
<dbReference type="EMBL" id="JAFNME010000020">
    <property type="protein sequence ID" value="MBO1250095.1"/>
    <property type="molecule type" value="Genomic_DNA"/>
</dbReference>
<name>A0A939KAP3_9BURK</name>
<accession>A0A939KAP3</accession>